<feature type="transmembrane region" description="Helical" evidence="1">
    <location>
        <begin position="61"/>
        <end position="80"/>
    </location>
</feature>
<dbReference type="InterPro" id="IPR053170">
    <property type="entry name" value="Transcription_regulator"/>
</dbReference>
<reference evidence="2 3" key="1">
    <citation type="submission" date="2014-03" db="EMBL/GenBank/DDBJ databases">
        <title>complete genome sequence of Flavobacteriaceae bacterium JBKA-6.</title>
        <authorList>
            <person name="Takano T."/>
            <person name="Nakamura Y."/>
            <person name="Takuma S."/>
            <person name="Yasuike M."/>
            <person name="Matsuyama T."/>
            <person name="Sakai T."/>
            <person name="Fujiwara A."/>
            <person name="Kimoto K."/>
            <person name="Fukuda Y."/>
            <person name="Kondo H."/>
            <person name="Hirono I."/>
            <person name="Nakayasu C."/>
        </authorList>
    </citation>
    <scope>NUCLEOTIDE SEQUENCE [LARGE SCALE GENOMIC DNA]</scope>
    <source>
        <strain evidence="2 3">JBKA-6</strain>
    </source>
</reference>
<accession>A0A1J1E7Y1</accession>
<gene>
    <name evidence="2" type="ORF">JBKA6_0022</name>
</gene>
<organism evidence="2 3">
    <name type="scientific">Ichthyobacterium seriolicida</name>
    <dbReference type="NCBI Taxonomy" id="242600"/>
    <lineage>
        <taxon>Bacteria</taxon>
        <taxon>Pseudomonadati</taxon>
        <taxon>Bacteroidota</taxon>
        <taxon>Flavobacteriia</taxon>
        <taxon>Flavobacteriales</taxon>
        <taxon>Ichthyobacteriaceae</taxon>
        <taxon>Ichthyobacterium</taxon>
    </lineage>
</organism>
<keyword evidence="1" id="KW-0472">Membrane</keyword>
<dbReference type="OrthoDB" id="9781927at2"/>
<dbReference type="PANTHER" id="PTHR40031">
    <property type="entry name" value="HYPOTHETICAL MEMBRANE SPANNING PROTEIN"/>
    <property type="match status" value="1"/>
</dbReference>
<keyword evidence="1" id="KW-1133">Transmembrane helix</keyword>
<sequence>MDSFTQIVLGAGVAEVTSGRKIGNRALLWGAVCGTIPDLDVYIPTSNIIEFYQVHRGFSHSIAFAVLITLPLGWILNSFYKKLNHGISTWMTLVFFSTVTHPILDCFTTFGTELFSPFSDYRVALNSVFVVDPFYTLPFFICVFSLLFLKKSNPNRRTLAKTGIILSTLYLFWSLSIKLYINNVFEDELNNQNKKYFDYITLPSPLNTFLWRVVAQGEKGFWVGHYSIFSPKKIDFIYVDHNRDILPEDLLENNQFKRLDKITKGQYIVSKKGENFVFTDMRFQVFLGWEQVSYKSDRFSIELIKKNDDYHFQRLKENQNYFNLESVVEILDVLYKKIFY</sequence>
<keyword evidence="3" id="KW-1185">Reference proteome</keyword>
<dbReference type="RefSeq" id="WP_096684577.1">
    <property type="nucleotide sequence ID" value="NZ_AP014564.1"/>
</dbReference>
<evidence type="ECO:0000256" key="1">
    <source>
        <dbReference type="SAM" id="Phobius"/>
    </source>
</evidence>
<dbReference type="AlphaFoldDB" id="A0A1J1E7Y1"/>
<feature type="transmembrane region" description="Helical" evidence="1">
    <location>
        <begin position="159"/>
        <end position="181"/>
    </location>
</feature>
<keyword evidence="2" id="KW-0378">Hydrolase</keyword>
<evidence type="ECO:0000313" key="3">
    <source>
        <dbReference type="Proteomes" id="UP000243197"/>
    </source>
</evidence>
<evidence type="ECO:0000313" key="2">
    <source>
        <dbReference type="EMBL" id="BAV94035.1"/>
    </source>
</evidence>
<dbReference type="PANTHER" id="PTHR40031:SF1">
    <property type="entry name" value="MEMBRANE-BOUND METAL-DEPENDENT HYDROLASE"/>
    <property type="match status" value="1"/>
</dbReference>
<dbReference type="Proteomes" id="UP000243197">
    <property type="component" value="Chromosome"/>
</dbReference>
<dbReference type="InterPro" id="IPR007404">
    <property type="entry name" value="YdjM-like"/>
</dbReference>
<dbReference type="KEGG" id="ise:JBKA6_0022"/>
<protein>
    <submittedName>
        <fullName evidence="2">Membrane-bound metal-dependent hydrolase</fullName>
    </submittedName>
</protein>
<keyword evidence="1" id="KW-0812">Transmembrane</keyword>
<dbReference type="Pfam" id="PF04307">
    <property type="entry name" value="YdjM"/>
    <property type="match status" value="1"/>
</dbReference>
<name>A0A1J1E7Y1_9FLAO</name>
<dbReference type="GO" id="GO:0016787">
    <property type="term" value="F:hydrolase activity"/>
    <property type="evidence" value="ECO:0007669"/>
    <property type="project" value="UniProtKB-KW"/>
</dbReference>
<feature type="transmembrane region" description="Helical" evidence="1">
    <location>
        <begin position="87"/>
        <end position="104"/>
    </location>
</feature>
<dbReference type="EMBL" id="AP014564">
    <property type="protein sequence ID" value="BAV94035.1"/>
    <property type="molecule type" value="Genomic_DNA"/>
</dbReference>
<proteinExistence type="predicted"/>
<feature type="transmembrane region" description="Helical" evidence="1">
    <location>
        <begin position="124"/>
        <end position="147"/>
    </location>
</feature>